<comment type="caution">
    <text evidence="2">The sequence shown here is derived from an EMBL/GenBank/DDBJ whole genome shotgun (WGS) entry which is preliminary data.</text>
</comment>
<dbReference type="PROSITE" id="PS51482">
    <property type="entry name" value="DEGV"/>
    <property type="match status" value="1"/>
</dbReference>
<reference evidence="2 3" key="1">
    <citation type="journal article" date="2015" name="Genome Announc.">
        <title>Expanding the biotechnology potential of lactobacilli through comparative genomics of 213 strains and associated genera.</title>
        <authorList>
            <person name="Sun Z."/>
            <person name="Harris H.M."/>
            <person name="McCann A."/>
            <person name="Guo C."/>
            <person name="Argimon S."/>
            <person name="Zhang W."/>
            <person name="Yang X."/>
            <person name="Jeffery I.B."/>
            <person name="Cooney J.C."/>
            <person name="Kagawa T.F."/>
            <person name="Liu W."/>
            <person name="Song Y."/>
            <person name="Salvetti E."/>
            <person name="Wrobel A."/>
            <person name="Rasinkangas P."/>
            <person name="Parkhill J."/>
            <person name="Rea M.C."/>
            <person name="O'Sullivan O."/>
            <person name="Ritari J."/>
            <person name="Douillard F.P."/>
            <person name="Paul Ross R."/>
            <person name="Yang R."/>
            <person name="Briner A.E."/>
            <person name="Felis G.E."/>
            <person name="de Vos W.M."/>
            <person name="Barrangou R."/>
            <person name="Klaenhammer T.R."/>
            <person name="Caufield P.W."/>
            <person name="Cui Y."/>
            <person name="Zhang H."/>
            <person name="O'Toole P.W."/>
        </authorList>
    </citation>
    <scope>NUCLEOTIDE SEQUENCE [LARGE SCALE GENOMIC DNA]</scope>
    <source>
        <strain evidence="2 3">DSM 16991</strain>
    </source>
</reference>
<dbReference type="NCBIfam" id="TIGR00762">
    <property type="entry name" value="DegV"/>
    <property type="match status" value="1"/>
</dbReference>
<dbReference type="Gene3D" id="3.40.50.10170">
    <property type="match status" value="1"/>
</dbReference>
<dbReference type="RefSeq" id="WP_027827398.1">
    <property type="nucleotide sequence ID" value="NZ_AUEH01000001.1"/>
</dbReference>
<dbReference type="InterPro" id="IPR050270">
    <property type="entry name" value="DegV_domain_contain"/>
</dbReference>
<evidence type="ECO:0000313" key="3">
    <source>
        <dbReference type="Proteomes" id="UP000050949"/>
    </source>
</evidence>
<gene>
    <name evidence="2" type="ORF">FC91_GL001852</name>
</gene>
<organism evidence="2 3">
    <name type="scientific">Schleiferilactobacillus harbinensis DSM 16991</name>
    <dbReference type="NCBI Taxonomy" id="1122147"/>
    <lineage>
        <taxon>Bacteria</taxon>
        <taxon>Bacillati</taxon>
        <taxon>Bacillota</taxon>
        <taxon>Bacilli</taxon>
        <taxon>Lactobacillales</taxon>
        <taxon>Lactobacillaceae</taxon>
        <taxon>Schleiferilactobacillus</taxon>
    </lineage>
</organism>
<dbReference type="GO" id="GO:0008289">
    <property type="term" value="F:lipid binding"/>
    <property type="evidence" value="ECO:0007669"/>
    <property type="project" value="UniProtKB-KW"/>
</dbReference>
<dbReference type="eggNOG" id="COG1307">
    <property type="taxonomic scope" value="Bacteria"/>
</dbReference>
<dbReference type="InterPro" id="IPR043168">
    <property type="entry name" value="DegV_C"/>
</dbReference>
<protein>
    <recommendedName>
        <fullName evidence="4">DegV family protein</fullName>
    </recommendedName>
</protein>
<dbReference type="PANTHER" id="PTHR33434:SF8">
    <property type="entry name" value="DEGV DOMAIN-CONTAINING PROTEIN SPR1019"/>
    <property type="match status" value="1"/>
</dbReference>
<dbReference type="PANTHER" id="PTHR33434">
    <property type="entry name" value="DEGV DOMAIN-CONTAINING PROTEIN DR_1986-RELATED"/>
    <property type="match status" value="1"/>
</dbReference>
<evidence type="ECO:0000313" key="2">
    <source>
        <dbReference type="EMBL" id="KRM28388.1"/>
    </source>
</evidence>
<dbReference type="Gene3D" id="3.30.1180.10">
    <property type="match status" value="1"/>
</dbReference>
<evidence type="ECO:0008006" key="4">
    <source>
        <dbReference type="Google" id="ProtNLM"/>
    </source>
</evidence>
<dbReference type="PATRIC" id="fig|1122147.4.peg.1921"/>
<keyword evidence="1" id="KW-0446">Lipid-binding</keyword>
<name>A0A0R1XIZ1_9LACO</name>
<dbReference type="EMBL" id="AZFW01000032">
    <property type="protein sequence ID" value="KRM28388.1"/>
    <property type="molecule type" value="Genomic_DNA"/>
</dbReference>
<sequence>MTIKIVTDSSVELTPAEIKQYDIHIVPLNITIDGQNYVDGRDITKAAFMPKMAAAKALPTTSQPAIGDFLTVYDKLGQTGDEILAIHMTEALSGTVNAARQAGVISTSNVTVVDSGSIDRGLAFQVLTAGKMIAEGAEMPAILKRLAAIKAHTKVYVAVSTLANLVKGGRVSRTVGLVSSLLNIKVVLELTSSGLDVVVKGRGQKTLTKFVDSQVTALSQMSDVAGVGIPYAGDKPFAEQIGRDIQAVLPDTPILVSPTSPIVATHTGPGAFAIIYYTDPE</sequence>
<dbReference type="Proteomes" id="UP000050949">
    <property type="component" value="Unassembled WGS sequence"/>
</dbReference>
<accession>A0A0R1XIZ1</accession>
<dbReference type="Pfam" id="PF02645">
    <property type="entry name" value="DegV"/>
    <property type="match status" value="1"/>
</dbReference>
<dbReference type="SUPFAM" id="SSF82549">
    <property type="entry name" value="DAK1/DegV-like"/>
    <property type="match status" value="1"/>
</dbReference>
<dbReference type="OrthoDB" id="5429275at2"/>
<dbReference type="InterPro" id="IPR003797">
    <property type="entry name" value="DegV"/>
</dbReference>
<evidence type="ECO:0000256" key="1">
    <source>
        <dbReference type="ARBA" id="ARBA00023121"/>
    </source>
</evidence>
<dbReference type="AlphaFoldDB" id="A0A0R1XIZ1"/>
<proteinExistence type="predicted"/>